<keyword evidence="3" id="KW-1185">Reference proteome</keyword>
<dbReference type="PANTHER" id="PTHR42831">
    <property type="entry name" value="FE-S PROTEIN MATURATION AUXILIARY FACTOR YITW"/>
    <property type="match status" value="1"/>
</dbReference>
<dbReference type="EMBL" id="CP000249">
    <property type="protein sequence ID" value="ABD11882.1"/>
    <property type="molecule type" value="Genomic_DNA"/>
</dbReference>
<evidence type="ECO:0000259" key="1">
    <source>
        <dbReference type="Pfam" id="PF01883"/>
    </source>
</evidence>
<accession>Q2JA10</accession>
<sequence length="238" mass="26004">MTTPTVTSRTGLAADVWEALGRVYDPELDQPVTELGFVRALVVQDGRVQVRLRLPTYFCAPNFAYLMVSDAHDVVKELPGVTEVDVALEDHFAAEEINAGVAAGDGFPASFPGEATGGLDDLRMTFLRKAHTASLEGAAKRLVAAGWSPESLDRARLADMPESPERRSLLRRRDALGLSLAPEAPLFVDDDGRPIDREALPLRLRFARTVRVTIDANTTVCRGLLETRYGTVDRTPMT</sequence>
<dbReference type="RefSeq" id="WP_011436925.1">
    <property type="nucleotide sequence ID" value="NC_007777.1"/>
</dbReference>
<dbReference type="Pfam" id="PF01883">
    <property type="entry name" value="FeS_assembly_P"/>
    <property type="match status" value="1"/>
</dbReference>
<dbReference type="InterPro" id="IPR052339">
    <property type="entry name" value="Fe-S_Maturation_MIP18"/>
</dbReference>
<reference evidence="2 3" key="1">
    <citation type="journal article" date="2007" name="Genome Res.">
        <title>Genome characteristics of facultatively symbiotic Frankia sp. strains reflect host range and host plant biogeography.</title>
        <authorList>
            <person name="Normand P."/>
            <person name="Lapierre P."/>
            <person name="Tisa L.S."/>
            <person name="Gogarten J.P."/>
            <person name="Alloisio N."/>
            <person name="Bagnarol E."/>
            <person name="Bassi C.A."/>
            <person name="Berry A.M."/>
            <person name="Bickhart D.M."/>
            <person name="Choisne N."/>
            <person name="Couloux A."/>
            <person name="Cournoyer B."/>
            <person name="Cruveiller S."/>
            <person name="Daubin V."/>
            <person name="Demange N."/>
            <person name="Francino M.P."/>
            <person name="Goltsman E."/>
            <person name="Huang Y."/>
            <person name="Kopp O.R."/>
            <person name="Labarre L."/>
            <person name="Lapidus A."/>
            <person name="Lavire C."/>
            <person name="Marechal J."/>
            <person name="Martinez M."/>
            <person name="Mastronunzio J.E."/>
            <person name="Mullin B.C."/>
            <person name="Niemann J."/>
            <person name="Pujic P."/>
            <person name="Rawnsley T."/>
            <person name="Rouy Z."/>
            <person name="Schenowitz C."/>
            <person name="Sellstedt A."/>
            <person name="Tavares F."/>
            <person name="Tomkins J.P."/>
            <person name="Vallenet D."/>
            <person name="Valverde C."/>
            <person name="Wall L.G."/>
            <person name="Wang Y."/>
            <person name="Medigue C."/>
            <person name="Benson D.R."/>
        </authorList>
    </citation>
    <scope>NUCLEOTIDE SEQUENCE [LARGE SCALE GENOMIC DNA]</scope>
    <source>
        <strain evidence="3">DSM 45818 / CECT 9043 / CcI3</strain>
    </source>
</reference>
<dbReference type="OrthoDB" id="153551at2"/>
<dbReference type="KEGG" id="fra:Francci3_2515"/>
<evidence type="ECO:0000313" key="3">
    <source>
        <dbReference type="Proteomes" id="UP000001937"/>
    </source>
</evidence>
<evidence type="ECO:0000313" key="2">
    <source>
        <dbReference type="EMBL" id="ABD11882.1"/>
    </source>
</evidence>
<name>Q2JA10_FRACC</name>
<dbReference type="STRING" id="106370.Francci3_2515"/>
<dbReference type="AlphaFoldDB" id="Q2JA10"/>
<dbReference type="eggNOG" id="COG2151">
    <property type="taxonomic scope" value="Bacteria"/>
</dbReference>
<dbReference type="PANTHER" id="PTHR42831:SF1">
    <property type="entry name" value="FE-S PROTEIN MATURATION AUXILIARY FACTOR YITW"/>
    <property type="match status" value="1"/>
</dbReference>
<dbReference type="HOGENOM" id="CLU_070077_0_0_11"/>
<dbReference type="Proteomes" id="UP000001937">
    <property type="component" value="Chromosome"/>
</dbReference>
<dbReference type="SUPFAM" id="SSF117916">
    <property type="entry name" value="Fe-S cluster assembly (FSCA) domain-like"/>
    <property type="match status" value="1"/>
</dbReference>
<gene>
    <name evidence="2" type="ordered locus">Francci3_2515</name>
</gene>
<feature type="domain" description="MIP18 family-like" evidence="1">
    <location>
        <begin position="14"/>
        <end position="86"/>
    </location>
</feature>
<proteinExistence type="predicted"/>
<dbReference type="InterPro" id="IPR002744">
    <property type="entry name" value="MIP18-like"/>
</dbReference>
<dbReference type="Gene3D" id="3.30.300.130">
    <property type="entry name" value="Fe-S cluster assembly (FSCA)"/>
    <property type="match status" value="1"/>
</dbReference>
<organism evidence="2 3">
    <name type="scientific">Frankia casuarinae (strain DSM 45818 / CECT 9043 / HFP020203 / CcI3)</name>
    <dbReference type="NCBI Taxonomy" id="106370"/>
    <lineage>
        <taxon>Bacteria</taxon>
        <taxon>Bacillati</taxon>
        <taxon>Actinomycetota</taxon>
        <taxon>Actinomycetes</taxon>
        <taxon>Frankiales</taxon>
        <taxon>Frankiaceae</taxon>
        <taxon>Frankia</taxon>
    </lineage>
</organism>
<dbReference type="InterPro" id="IPR034904">
    <property type="entry name" value="FSCA_dom_sf"/>
</dbReference>
<accession>A0A1X1PX97</accession>
<protein>
    <recommendedName>
        <fullName evidence="1">MIP18 family-like domain-containing protein</fullName>
    </recommendedName>
</protein>